<name>A0A2G1QMK8_9HYPH</name>
<protein>
    <recommendedName>
        <fullName evidence="4">MSP domain-containing protein</fullName>
    </recommendedName>
</protein>
<organism evidence="2 3">
    <name type="scientific">Zhengella mangrovi</name>
    <dbReference type="NCBI Taxonomy" id="1982044"/>
    <lineage>
        <taxon>Bacteria</taxon>
        <taxon>Pseudomonadati</taxon>
        <taxon>Pseudomonadota</taxon>
        <taxon>Alphaproteobacteria</taxon>
        <taxon>Hyphomicrobiales</taxon>
        <taxon>Notoacmeibacteraceae</taxon>
        <taxon>Zhengella</taxon>
    </lineage>
</organism>
<feature type="signal peptide" evidence="1">
    <location>
        <begin position="1"/>
        <end position="20"/>
    </location>
</feature>
<gene>
    <name evidence="2" type="ORF">CSC94_11640</name>
</gene>
<dbReference type="Proteomes" id="UP000221168">
    <property type="component" value="Unassembled WGS sequence"/>
</dbReference>
<evidence type="ECO:0000313" key="3">
    <source>
        <dbReference type="Proteomes" id="UP000221168"/>
    </source>
</evidence>
<evidence type="ECO:0000256" key="1">
    <source>
        <dbReference type="SAM" id="SignalP"/>
    </source>
</evidence>
<dbReference type="OrthoDB" id="5343781at2"/>
<sequence length="134" mass="14221">MKRAIILAFATALLGSPALAQSGLVGRAQDLPGITLSSGMPLADKPLELEAGVYYRIAIKADGSAEMALSGPAFFRNCWVNEIVISDIEVRPIGVDSIEFDDEGEATISFICIKPGQFELRAPGTEPLAVTVKE</sequence>
<comment type="caution">
    <text evidence="2">The sequence shown here is derived from an EMBL/GenBank/DDBJ whole genome shotgun (WGS) entry which is preliminary data.</text>
</comment>
<proteinExistence type="predicted"/>
<dbReference type="EMBL" id="PDVP01000006">
    <property type="protein sequence ID" value="PHP66756.1"/>
    <property type="molecule type" value="Genomic_DNA"/>
</dbReference>
<evidence type="ECO:0000313" key="2">
    <source>
        <dbReference type="EMBL" id="PHP66756.1"/>
    </source>
</evidence>
<feature type="chain" id="PRO_5013733441" description="MSP domain-containing protein" evidence="1">
    <location>
        <begin position="21"/>
        <end position="134"/>
    </location>
</feature>
<keyword evidence="1" id="KW-0732">Signal</keyword>
<keyword evidence="3" id="KW-1185">Reference proteome</keyword>
<dbReference type="RefSeq" id="WP_099306522.1">
    <property type="nucleotide sequence ID" value="NZ_PDVP01000006.1"/>
</dbReference>
<accession>A0A2G1QMK8</accession>
<reference evidence="2 3" key="1">
    <citation type="submission" date="2017-10" db="EMBL/GenBank/DDBJ databases">
        <title>Sedimentibacterium mangrovi gen. nov., sp. nov., a novel member of family Phyllobacteriacea isolated from mangrove sediment.</title>
        <authorList>
            <person name="Liao H."/>
            <person name="Tian Y."/>
        </authorList>
    </citation>
    <scope>NUCLEOTIDE SEQUENCE [LARGE SCALE GENOMIC DNA]</scope>
    <source>
        <strain evidence="2 3">X9-2-2</strain>
    </source>
</reference>
<dbReference type="AlphaFoldDB" id="A0A2G1QMK8"/>
<evidence type="ECO:0008006" key="4">
    <source>
        <dbReference type="Google" id="ProtNLM"/>
    </source>
</evidence>